<dbReference type="Proteomes" id="UP000534783">
    <property type="component" value="Unassembled WGS sequence"/>
</dbReference>
<accession>A0A7X6DMN0</accession>
<name>A0A7X6DMN0_9BACT</name>
<dbReference type="RefSeq" id="WP_168058173.1">
    <property type="nucleotide sequence ID" value="NZ_VTOW01000001.1"/>
</dbReference>
<dbReference type="EMBL" id="VTOW01000001">
    <property type="protein sequence ID" value="NKE69889.1"/>
    <property type="molecule type" value="Genomic_DNA"/>
</dbReference>
<dbReference type="AlphaFoldDB" id="A0A7X6DMN0"/>
<evidence type="ECO:0000313" key="2">
    <source>
        <dbReference type="Proteomes" id="UP000534783"/>
    </source>
</evidence>
<protein>
    <submittedName>
        <fullName evidence="1">Uncharacterized protein</fullName>
    </submittedName>
</protein>
<evidence type="ECO:0000313" key="1">
    <source>
        <dbReference type="EMBL" id="NKE69889.1"/>
    </source>
</evidence>
<keyword evidence="2" id="KW-1185">Reference proteome</keyword>
<reference evidence="1 2" key="1">
    <citation type="journal article" date="2020" name="Nature">
        <title>Bacterial chemolithoautotrophy via manganese oxidation.</title>
        <authorList>
            <person name="Yu H."/>
            <person name="Leadbetter J.R."/>
        </authorList>
    </citation>
    <scope>NUCLEOTIDE SEQUENCE [LARGE SCALE GENOMIC DNA]</scope>
    <source>
        <strain evidence="1 2">Mn-1</strain>
    </source>
</reference>
<proteinExistence type="predicted"/>
<gene>
    <name evidence="1" type="ORF">MNODULE_03895</name>
</gene>
<comment type="caution">
    <text evidence="1">The sequence shown here is derived from an EMBL/GenBank/DDBJ whole genome shotgun (WGS) entry which is preliminary data.</text>
</comment>
<organism evidence="1 2">
    <name type="scientific">Candidatus Manganitrophus noduliformans</name>
    <dbReference type="NCBI Taxonomy" id="2606439"/>
    <lineage>
        <taxon>Bacteria</taxon>
        <taxon>Pseudomonadati</taxon>
        <taxon>Nitrospirota</taxon>
        <taxon>Nitrospiria</taxon>
        <taxon>Candidatus Troglogloeales</taxon>
        <taxon>Candidatus Manganitrophaceae</taxon>
        <taxon>Candidatus Manganitrophus</taxon>
    </lineage>
</organism>
<sequence length="92" mass="10341">MLMEPSQSVLRAMATLKADPRIAPNLITWLKESLRLTDELNRRAKGELLLQSQGAAQTLEEMINYIDKAETILKALEGQPEKHAPRVVPSVY</sequence>